<protein>
    <submittedName>
        <fullName evidence="2">Tetratricopeptide repeat protein</fullName>
    </submittedName>
    <submittedName>
        <fullName evidence="3">Tetratricopeptide repeat-containing protein</fullName>
    </submittedName>
</protein>
<reference evidence="3 4" key="1">
    <citation type="submission" date="2016-10" db="EMBL/GenBank/DDBJ databases">
        <authorList>
            <person name="Varghese N."/>
            <person name="Submissions S."/>
        </authorList>
    </citation>
    <scope>NUCLEOTIDE SEQUENCE [LARGE SCALE GENOMIC DNA]</scope>
    <source>
        <strain evidence="3 4">IBRC-M10081</strain>
    </source>
</reference>
<dbReference type="Pfam" id="PF13181">
    <property type="entry name" value="TPR_8"/>
    <property type="match status" value="1"/>
</dbReference>
<evidence type="ECO:0000313" key="3">
    <source>
        <dbReference type="EMBL" id="SEV85576.1"/>
    </source>
</evidence>
<gene>
    <name evidence="2" type="ORF">K8V35_01235</name>
    <name evidence="3" type="ORF">SAMN05192557_0514</name>
</gene>
<dbReference type="AlphaFoldDB" id="A0A662Z3C0"/>
<dbReference type="Gene3D" id="1.25.40.10">
    <property type="entry name" value="Tetratricopeptide repeat domain"/>
    <property type="match status" value="2"/>
</dbReference>
<dbReference type="InterPro" id="IPR011990">
    <property type="entry name" value="TPR-like_helical_dom_sf"/>
</dbReference>
<accession>A0A662Z3C0</accession>
<dbReference type="EMBL" id="FOIT01000001">
    <property type="protein sequence ID" value="SEV85576.1"/>
    <property type="molecule type" value="Genomic_DNA"/>
</dbReference>
<reference evidence="2" key="3">
    <citation type="submission" date="2021-09" db="EMBL/GenBank/DDBJ databases">
        <authorList>
            <person name="Gilroy R."/>
        </authorList>
    </citation>
    <scope>NUCLEOTIDE SEQUENCE</scope>
    <source>
        <strain evidence="2">6019</strain>
    </source>
</reference>
<evidence type="ECO:0000256" key="1">
    <source>
        <dbReference type="PROSITE-ProRule" id="PRU00339"/>
    </source>
</evidence>
<dbReference type="PROSITE" id="PS50293">
    <property type="entry name" value="TPR_REGION"/>
    <property type="match status" value="1"/>
</dbReference>
<sequence length="214" mass="24884">MKYSYQTLIENRDYEAALKSVFEHIEIAPDNVDHYINGAILLQKFSEIEKAEVFLQRAITIDENSFLALYTLGNLYYENDRFEEAIKIYLRAYSSNPTDSDLNYMIAMCYINMNQQKMALPFFETAYQSSRHDIDIMMQYGLACCHLELYAQGEVLFTAINDIEENADAYYNLGLISMMEDDNQTAQSHFEHAVKIQPDHYLALNGLKNLQDKE</sequence>
<reference evidence="2" key="2">
    <citation type="journal article" date="2021" name="PeerJ">
        <title>Extensive microbial diversity within the chicken gut microbiome revealed by metagenomics and culture.</title>
        <authorList>
            <person name="Gilroy R."/>
            <person name="Ravi A."/>
            <person name="Getino M."/>
            <person name="Pursley I."/>
            <person name="Horton D.L."/>
            <person name="Alikhan N.F."/>
            <person name="Baker D."/>
            <person name="Gharbi K."/>
            <person name="Hall N."/>
            <person name="Watson M."/>
            <person name="Adriaenssens E.M."/>
            <person name="Foster-Nyarko E."/>
            <person name="Jarju S."/>
            <person name="Secka A."/>
            <person name="Antonio M."/>
            <person name="Oren A."/>
            <person name="Chaudhuri R.R."/>
            <person name="La Ragione R."/>
            <person name="Hildebrand F."/>
            <person name="Pallen M.J."/>
        </authorList>
    </citation>
    <scope>NUCLEOTIDE SEQUENCE</scope>
    <source>
        <strain evidence="2">6019</strain>
    </source>
</reference>
<organism evidence="3 4">
    <name type="scientific">Aliicoccus persicus</name>
    <dbReference type="NCBI Taxonomy" id="930138"/>
    <lineage>
        <taxon>Bacteria</taxon>
        <taxon>Bacillati</taxon>
        <taxon>Bacillota</taxon>
        <taxon>Bacilli</taxon>
        <taxon>Bacillales</taxon>
        <taxon>Staphylococcaceae</taxon>
        <taxon>Aliicoccus</taxon>
    </lineage>
</organism>
<proteinExistence type="predicted"/>
<feature type="repeat" description="TPR" evidence="1">
    <location>
        <begin position="167"/>
        <end position="200"/>
    </location>
</feature>
<dbReference type="InterPro" id="IPR019734">
    <property type="entry name" value="TPR_rpt"/>
</dbReference>
<dbReference type="PANTHER" id="PTHR12558">
    <property type="entry name" value="CELL DIVISION CYCLE 16,23,27"/>
    <property type="match status" value="1"/>
</dbReference>
<dbReference type="RefSeq" id="WP_091473598.1">
    <property type="nucleotide sequence ID" value="NZ_FOIT01000001.1"/>
</dbReference>
<dbReference type="SMART" id="SM00028">
    <property type="entry name" value="TPR"/>
    <property type="match status" value="4"/>
</dbReference>
<name>A0A662Z3C0_9STAP</name>
<dbReference type="Proteomes" id="UP000763505">
    <property type="component" value="Unassembled WGS sequence"/>
</dbReference>
<dbReference type="PROSITE" id="PS50005">
    <property type="entry name" value="TPR"/>
    <property type="match status" value="2"/>
</dbReference>
<keyword evidence="1" id="KW-0802">TPR repeat</keyword>
<evidence type="ECO:0000313" key="2">
    <source>
        <dbReference type="EMBL" id="HJE18963.1"/>
    </source>
</evidence>
<dbReference type="PANTHER" id="PTHR12558:SF13">
    <property type="entry name" value="CELL DIVISION CYCLE PROTEIN 27 HOMOLOG"/>
    <property type="match status" value="1"/>
</dbReference>
<dbReference type="EMBL" id="DYYI01000010">
    <property type="protein sequence ID" value="HJE18963.1"/>
    <property type="molecule type" value="Genomic_DNA"/>
</dbReference>
<dbReference type="SUPFAM" id="SSF48452">
    <property type="entry name" value="TPR-like"/>
    <property type="match status" value="1"/>
</dbReference>
<dbReference type="Proteomes" id="UP000243605">
    <property type="component" value="Unassembled WGS sequence"/>
</dbReference>
<keyword evidence="4" id="KW-1185">Reference proteome</keyword>
<dbReference type="OrthoDB" id="9769030at2"/>
<dbReference type="Pfam" id="PF13429">
    <property type="entry name" value="TPR_15"/>
    <property type="match status" value="1"/>
</dbReference>
<evidence type="ECO:0000313" key="4">
    <source>
        <dbReference type="Proteomes" id="UP000243605"/>
    </source>
</evidence>
<feature type="repeat" description="TPR" evidence="1">
    <location>
        <begin position="66"/>
        <end position="99"/>
    </location>
</feature>